<comment type="similarity">
    <text evidence="1">Belongs to the bacterial solute-binding protein 7 family.</text>
</comment>
<feature type="signal peptide" evidence="4">
    <location>
        <begin position="1"/>
        <end position="22"/>
    </location>
</feature>
<evidence type="ECO:0000256" key="3">
    <source>
        <dbReference type="ARBA" id="ARBA00022729"/>
    </source>
</evidence>
<evidence type="ECO:0000313" key="5">
    <source>
        <dbReference type="EMBL" id="NYZ67340.1"/>
    </source>
</evidence>
<evidence type="ECO:0000313" key="6">
    <source>
        <dbReference type="Proteomes" id="UP000569732"/>
    </source>
</evidence>
<accession>A0A853I037</accession>
<dbReference type="Gene3D" id="3.40.190.170">
    <property type="entry name" value="Bacterial extracellular solute-binding protein, family 7"/>
    <property type="match status" value="1"/>
</dbReference>
<dbReference type="InterPro" id="IPR018389">
    <property type="entry name" value="DctP_fam"/>
</dbReference>
<dbReference type="GO" id="GO:0055085">
    <property type="term" value="P:transmembrane transport"/>
    <property type="evidence" value="ECO:0007669"/>
    <property type="project" value="InterPro"/>
</dbReference>
<dbReference type="Pfam" id="PF03480">
    <property type="entry name" value="DctP"/>
    <property type="match status" value="1"/>
</dbReference>
<evidence type="ECO:0000256" key="2">
    <source>
        <dbReference type="ARBA" id="ARBA00022448"/>
    </source>
</evidence>
<organism evidence="5 6">
    <name type="scientific">Spartinivicinus marinus</name>
    <dbReference type="NCBI Taxonomy" id="2994442"/>
    <lineage>
        <taxon>Bacteria</taxon>
        <taxon>Pseudomonadati</taxon>
        <taxon>Pseudomonadota</taxon>
        <taxon>Gammaproteobacteria</taxon>
        <taxon>Oceanospirillales</taxon>
        <taxon>Zooshikellaceae</taxon>
        <taxon>Spartinivicinus</taxon>
    </lineage>
</organism>
<feature type="chain" id="PRO_5032864261" evidence="4">
    <location>
        <begin position="23"/>
        <end position="360"/>
    </location>
</feature>
<proteinExistence type="inferred from homology"/>
<dbReference type="PANTHER" id="PTHR33376:SF7">
    <property type="entry name" value="C4-DICARBOXYLATE-BINDING PROTEIN DCTB"/>
    <property type="match status" value="1"/>
</dbReference>
<keyword evidence="6" id="KW-1185">Reference proteome</keyword>
<comment type="caution">
    <text evidence="5">The sequence shown here is derived from an EMBL/GenBank/DDBJ whole genome shotgun (WGS) entry which is preliminary data.</text>
</comment>
<evidence type="ECO:0000256" key="1">
    <source>
        <dbReference type="ARBA" id="ARBA00009023"/>
    </source>
</evidence>
<dbReference type="InterPro" id="IPR038404">
    <property type="entry name" value="TRAP_DctP_sf"/>
</dbReference>
<evidence type="ECO:0000256" key="4">
    <source>
        <dbReference type="SAM" id="SignalP"/>
    </source>
</evidence>
<keyword evidence="2" id="KW-0813">Transport</keyword>
<keyword evidence="3 4" id="KW-0732">Signal</keyword>
<dbReference type="Proteomes" id="UP000569732">
    <property type="component" value="Unassembled WGS sequence"/>
</dbReference>
<sequence length="360" mass="40623">MNRRSAIKYLLTVSASLNPILAAFSSTDPLLLKEEQKKAKLAKYIFNFASPYFSDKYLTTPHAHHEIKQLIEQYTHNQVYVAIHDGGSFGIGSALSSSVIYGQVQGALLSISNLTPRAPALDIINIPFWCASAEGYQRLVNSNIWRQHVLSQAAHVTVLFHYVVGSRTASSTRIYGKTIKSPGDLNDVRFRVPASESLLHFYQMAGAKPTSILWGLAAKTARLNRYDALDPSVIGLYSGPDELNKEIGVISEIESVHDGWVAIANNHFIQSLDKSTRLAFFDAIEEIRHKQFLLYQRSYNHCRQIFSQMGVNIYQPSIQEKEAFKLVFGHQRKEWNSIKEKLLGPKWSSIFQQLVEVTYS</sequence>
<reference evidence="5 6" key="1">
    <citation type="submission" date="2020-07" db="EMBL/GenBank/DDBJ databases">
        <title>Endozoicomonas sp. nov., isolated from sediment.</title>
        <authorList>
            <person name="Gu T."/>
        </authorList>
    </citation>
    <scope>NUCLEOTIDE SEQUENCE [LARGE SCALE GENOMIC DNA]</scope>
    <source>
        <strain evidence="5 6">SM1973</strain>
    </source>
</reference>
<dbReference type="RefSeq" id="WP_180569364.1">
    <property type="nucleotide sequence ID" value="NZ_JACCKB010000024.1"/>
</dbReference>
<dbReference type="EMBL" id="JACCKB010000024">
    <property type="protein sequence ID" value="NYZ67340.1"/>
    <property type="molecule type" value="Genomic_DNA"/>
</dbReference>
<dbReference type="PANTHER" id="PTHR33376">
    <property type="match status" value="1"/>
</dbReference>
<name>A0A853I037_9GAMM</name>
<dbReference type="AlphaFoldDB" id="A0A853I037"/>
<gene>
    <name evidence="5" type="ORF">H0A36_15085</name>
</gene>
<protein>
    <submittedName>
        <fullName evidence="5">Uncharacterized protein</fullName>
    </submittedName>
</protein>